<dbReference type="PANTHER" id="PTHR11439">
    <property type="entry name" value="GAG-POL-RELATED RETROTRANSPOSON"/>
    <property type="match status" value="1"/>
</dbReference>
<evidence type="ECO:0000256" key="1">
    <source>
        <dbReference type="PROSITE-ProRule" id="PRU00047"/>
    </source>
</evidence>
<feature type="domain" description="CCHC-type" evidence="2">
    <location>
        <begin position="322"/>
        <end position="336"/>
    </location>
</feature>
<reference evidence="3" key="1">
    <citation type="journal article" date="2019" name="Sci. Rep.">
        <title>Draft genome of Tanacetum cinerariifolium, the natural source of mosquito coil.</title>
        <authorList>
            <person name="Yamashiro T."/>
            <person name="Shiraishi A."/>
            <person name="Satake H."/>
            <person name="Nakayama K."/>
        </authorList>
    </citation>
    <scope>NUCLEOTIDE SEQUENCE</scope>
</reference>
<dbReference type="SUPFAM" id="SSF57756">
    <property type="entry name" value="Retrovirus zinc finger-like domains"/>
    <property type="match status" value="1"/>
</dbReference>
<dbReference type="EMBL" id="BKCJ010001723">
    <property type="protein sequence ID" value="GEU43544.1"/>
    <property type="molecule type" value="Genomic_DNA"/>
</dbReference>
<dbReference type="GO" id="GO:0003676">
    <property type="term" value="F:nucleic acid binding"/>
    <property type="evidence" value="ECO:0007669"/>
    <property type="project" value="InterPro"/>
</dbReference>
<dbReference type="AlphaFoldDB" id="A0A6L2K6P8"/>
<accession>A0A6L2K6P8</accession>
<dbReference type="Pfam" id="PF00098">
    <property type="entry name" value="zf-CCHC"/>
    <property type="match status" value="1"/>
</dbReference>
<dbReference type="PROSITE" id="PS50158">
    <property type="entry name" value="ZF_CCHC"/>
    <property type="match status" value="1"/>
</dbReference>
<proteinExistence type="predicted"/>
<dbReference type="InterPro" id="IPR036875">
    <property type="entry name" value="Znf_CCHC_sf"/>
</dbReference>
<dbReference type="PANTHER" id="PTHR11439:SF496">
    <property type="entry name" value="RNA-DIRECTED DNA POLYMERASE"/>
    <property type="match status" value="1"/>
</dbReference>
<keyword evidence="1" id="KW-0479">Metal-binding</keyword>
<organism evidence="3">
    <name type="scientific">Tanacetum cinerariifolium</name>
    <name type="common">Dalmatian daisy</name>
    <name type="synonym">Chrysanthemum cinerariifolium</name>
    <dbReference type="NCBI Taxonomy" id="118510"/>
    <lineage>
        <taxon>Eukaryota</taxon>
        <taxon>Viridiplantae</taxon>
        <taxon>Streptophyta</taxon>
        <taxon>Embryophyta</taxon>
        <taxon>Tracheophyta</taxon>
        <taxon>Spermatophyta</taxon>
        <taxon>Magnoliopsida</taxon>
        <taxon>eudicotyledons</taxon>
        <taxon>Gunneridae</taxon>
        <taxon>Pentapetalae</taxon>
        <taxon>asterids</taxon>
        <taxon>campanulids</taxon>
        <taxon>Asterales</taxon>
        <taxon>Asteraceae</taxon>
        <taxon>Asteroideae</taxon>
        <taxon>Anthemideae</taxon>
        <taxon>Anthemidinae</taxon>
        <taxon>Tanacetum</taxon>
    </lineage>
</organism>
<evidence type="ECO:0000313" key="3">
    <source>
        <dbReference type="EMBL" id="GEU43544.1"/>
    </source>
</evidence>
<comment type="caution">
    <text evidence="3">The sequence shown here is derived from an EMBL/GenBank/DDBJ whole genome shotgun (WGS) entry which is preliminary data.</text>
</comment>
<keyword evidence="1" id="KW-0862">Zinc</keyword>
<name>A0A6L2K6P8_TANCI</name>
<evidence type="ECO:0000259" key="2">
    <source>
        <dbReference type="PROSITE" id="PS50158"/>
    </source>
</evidence>
<keyword evidence="1" id="KW-0863">Zinc-finger</keyword>
<dbReference type="GO" id="GO:0008270">
    <property type="term" value="F:zinc ion binding"/>
    <property type="evidence" value="ECO:0007669"/>
    <property type="project" value="UniProtKB-KW"/>
</dbReference>
<gene>
    <name evidence="3" type="ORF">Tci_015522</name>
</gene>
<protein>
    <recommendedName>
        <fullName evidence="2">CCHC-type domain-containing protein</fullName>
    </recommendedName>
</protein>
<dbReference type="Gene3D" id="4.10.60.10">
    <property type="entry name" value="Zinc finger, CCHC-type"/>
    <property type="match status" value="1"/>
</dbReference>
<dbReference type="InterPro" id="IPR001878">
    <property type="entry name" value="Znf_CCHC"/>
</dbReference>
<sequence length="732" mass="83064">MLIKYEKGLPKKDTTPQVMAIQGGRIQKANKKLLNAKGKGKGKEVGHWKRKCLVELAEFIKKKKQLGTASLRGEKKLKQGALYLFVINDVHAQVKAIESYDLETATRILNLVPTKKVEKTPYELWIPKGNDGLLFLLPPENKIIVARFKIDNSKRGNISMQERLDLNKTQGALTPEEVKQMQNIPYASAVVSIMYAVRCTRPDIAFAQNITSNFQHNSGKPHWTAIKTIFKYLRNIKDMILVYGGNHKAELRVNCCCNAGFDTNRDDIKSQIGYVSVLNRGAIDWKSFKQSTTAIVRKNHATGARVVNTDGNAGANQPRVIRCYNCNSEGHIAKQCITKKRVKDSDWFKDKMLLSQAKEARVVLNDEQQDFLANSLEENDKCEDLQLQATTNFKADHVDAYDSDCDDEVATNTIFMENLSSVGSINDDIVKRRYDSDILSEVPHYDTYHESDMLNSNVQEMEYIENIVFNNESYDELTSNINVISYAEYMVTISNNADNYVPPPVENNDMILSVIEQMKSQVEKCNMETLILAEDSRLKMIEKQTQVKAKSTDYAKLNKLYEDFVPQKQLSAEQLYWSSTTSRSKRVLKLTKVFPKKLPSTSQVLKKSSKCMRSSQDKIIYSLNKTLDLFQEPPKNCAKCGNSVNGHYCHGCALLRKKFKEDLFTYCIENGILQDFQDASEPSNDNTNVVNALQEPFVVKQNLSKNSSQSPPQINHHCCYECGDSLEDICCH</sequence>
<dbReference type="SMART" id="SM00343">
    <property type="entry name" value="ZnF_C2HC"/>
    <property type="match status" value="1"/>
</dbReference>